<name>A0A328U9H7_9FIRM</name>
<comment type="caution">
    <text evidence="1">The sequence shown here is derived from an EMBL/GenBank/DDBJ whole genome shotgun (WGS) entry which is preliminary data.</text>
</comment>
<sequence>MPYGVGFSYAHFEVICVEKEKLIGEYQADLKKVMDRIEEALANRKECMSTEGRKRLALLYGMRNSLCFSLKELTKD</sequence>
<dbReference type="EMBL" id="QLYR01000023">
    <property type="protein sequence ID" value="RAQ21825.1"/>
    <property type="molecule type" value="Genomic_DNA"/>
</dbReference>
<proteinExistence type="predicted"/>
<organism evidence="1 2">
    <name type="scientific">Hydrogeniiclostridium mannosilyticum</name>
    <dbReference type="NCBI Taxonomy" id="2764322"/>
    <lineage>
        <taxon>Bacteria</taxon>
        <taxon>Bacillati</taxon>
        <taxon>Bacillota</taxon>
        <taxon>Clostridia</taxon>
        <taxon>Eubacteriales</taxon>
        <taxon>Acutalibacteraceae</taxon>
        <taxon>Hydrogeniiclostridium</taxon>
    </lineage>
</organism>
<protein>
    <submittedName>
        <fullName evidence="1">Uncharacterized protein</fullName>
    </submittedName>
</protein>
<accession>A0A328U9H7</accession>
<dbReference type="Proteomes" id="UP000249377">
    <property type="component" value="Unassembled WGS sequence"/>
</dbReference>
<dbReference type="AlphaFoldDB" id="A0A328U9H7"/>
<evidence type="ECO:0000313" key="1">
    <source>
        <dbReference type="EMBL" id="RAQ21825.1"/>
    </source>
</evidence>
<evidence type="ECO:0000313" key="2">
    <source>
        <dbReference type="Proteomes" id="UP000249377"/>
    </source>
</evidence>
<reference evidence="1 2" key="1">
    <citation type="submission" date="2018-06" db="EMBL/GenBank/DDBJ databases">
        <title>Noncontiguous genome sequence of Ruminococcaceae bacterium ASD2818.</title>
        <authorList>
            <person name="Chaplin A.V."/>
            <person name="Sokolova S.R."/>
            <person name="Kochetkova T.O."/>
            <person name="Goltsov A.Y."/>
            <person name="Trofimov D.Y."/>
            <person name="Efimov B.A."/>
        </authorList>
    </citation>
    <scope>NUCLEOTIDE SEQUENCE [LARGE SCALE GENOMIC DNA]</scope>
    <source>
        <strain evidence="1 2">ASD2818</strain>
    </source>
</reference>
<keyword evidence="2" id="KW-1185">Reference proteome</keyword>
<gene>
    <name evidence="1" type="ORF">DPQ25_14155</name>
</gene>